<dbReference type="InterPro" id="IPR000843">
    <property type="entry name" value="HTH_LacI"/>
</dbReference>
<evidence type="ECO:0000259" key="5">
    <source>
        <dbReference type="PROSITE" id="PS50932"/>
    </source>
</evidence>
<keyword evidence="1" id="KW-0805">Transcription regulation</keyword>
<dbReference type="Gene3D" id="1.10.260.40">
    <property type="entry name" value="lambda repressor-like DNA-binding domains"/>
    <property type="match status" value="1"/>
</dbReference>
<gene>
    <name evidence="6" type="ORF">FDO65_21500</name>
</gene>
<dbReference type="PANTHER" id="PTHR30146">
    <property type="entry name" value="LACI-RELATED TRANSCRIPTIONAL REPRESSOR"/>
    <property type="match status" value="1"/>
</dbReference>
<dbReference type="PROSITE" id="PS50932">
    <property type="entry name" value="HTH_LACI_2"/>
    <property type="match status" value="1"/>
</dbReference>
<comment type="caution">
    <text evidence="6">The sequence shown here is derived from an EMBL/GenBank/DDBJ whole genome shotgun (WGS) entry which is preliminary data.</text>
</comment>
<dbReference type="SUPFAM" id="SSF47413">
    <property type="entry name" value="lambda repressor-like DNA-binding domains"/>
    <property type="match status" value="1"/>
</dbReference>
<dbReference type="AlphaFoldDB" id="A0A4U6Q7V6"/>
<dbReference type="GO" id="GO:0000976">
    <property type="term" value="F:transcription cis-regulatory region binding"/>
    <property type="evidence" value="ECO:0007669"/>
    <property type="project" value="TreeGrafter"/>
</dbReference>
<dbReference type="SMART" id="SM00354">
    <property type="entry name" value="HTH_LACI"/>
    <property type="match status" value="1"/>
</dbReference>
<dbReference type="Proteomes" id="UP000306985">
    <property type="component" value="Unassembled WGS sequence"/>
</dbReference>
<dbReference type="SUPFAM" id="SSF53822">
    <property type="entry name" value="Periplasmic binding protein-like I"/>
    <property type="match status" value="1"/>
</dbReference>
<dbReference type="Gene3D" id="3.40.50.2300">
    <property type="match status" value="2"/>
</dbReference>
<accession>A0A4U6Q7V6</accession>
<sequence length="367" mass="38601">MRVTRQRPGPPARPTLEDVAAAAGVSRSTASRAINGGRRVSPEAQAAVEAAVRRLGFAPNRAARSLVTARADSIALLIGEPDHRVVGDPFFASAVQGLSQALDDTDIQLLLLMARDGRDVERTARYLRLGHIDGAVVVSHHRNDLLERSLAHTSLPTVFVGRPWELALDRADRPATQWSDYVDVDNRRGGQLATAHLVTAGRRRIGTIAGPADMTSAADRLLGWREALAEAGLPPGPVEHGDYTTPGGAEAAARLLDAHPDVDALFVASDLMAVGALGVLRARGRDVPADVAVVGYDDAAIAAATDPPLTTVVNPVADMARAAGTVLLERLGVADPDGGPTGDRPVRRDPIIFPPRLVVRASSGSRS</sequence>
<dbReference type="CDD" id="cd06267">
    <property type="entry name" value="PBP1_LacI_sugar_binding-like"/>
    <property type="match status" value="1"/>
</dbReference>
<evidence type="ECO:0000256" key="1">
    <source>
        <dbReference type="ARBA" id="ARBA00023015"/>
    </source>
</evidence>
<keyword evidence="7" id="KW-1185">Reference proteome</keyword>
<evidence type="ECO:0000256" key="2">
    <source>
        <dbReference type="ARBA" id="ARBA00023125"/>
    </source>
</evidence>
<organism evidence="6 7">
    <name type="scientific">Nakamurella flava</name>
    <dbReference type="NCBI Taxonomy" id="2576308"/>
    <lineage>
        <taxon>Bacteria</taxon>
        <taxon>Bacillati</taxon>
        <taxon>Actinomycetota</taxon>
        <taxon>Actinomycetes</taxon>
        <taxon>Nakamurellales</taxon>
        <taxon>Nakamurellaceae</taxon>
        <taxon>Nakamurella</taxon>
    </lineage>
</organism>
<reference evidence="6 7" key="1">
    <citation type="submission" date="2019-05" db="EMBL/GenBank/DDBJ databases">
        <title>Nakamurella sp. N5BH11, whole genome shotgun sequence.</title>
        <authorList>
            <person name="Tuo L."/>
        </authorList>
    </citation>
    <scope>NUCLEOTIDE SEQUENCE [LARGE SCALE GENOMIC DNA]</scope>
    <source>
        <strain evidence="6 7">N5BH11</strain>
    </source>
</reference>
<evidence type="ECO:0000313" key="7">
    <source>
        <dbReference type="Proteomes" id="UP000306985"/>
    </source>
</evidence>
<evidence type="ECO:0000256" key="4">
    <source>
        <dbReference type="SAM" id="MobiDB-lite"/>
    </source>
</evidence>
<evidence type="ECO:0000313" key="6">
    <source>
        <dbReference type="EMBL" id="TKV56188.1"/>
    </source>
</evidence>
<name>A0A4U6Q7V6_9ACTN</name>
<evidence type="ECO:0000256" key="3">
    <source>
        <dbReference type="ARBA" id="ARBA00023163"/>
    </source>
</evidence>
<dbReference type="OrthoDB" id="4268837at2"/>
<dbReference type="PROSITE" id="PS00356">
    <property type="entry name" value="HTH_LACI_1"/>
    <property type="match status" value="1"/>
</dbReference>
<feature type="domain" description="HTH lacI-type" evidence="5">
    <location>
        <begin position="14"/>
        <end position="68"/>
    </location>
</feature>
<proteinExistence type="predicted"/>
<dbReference type="Pfam" id="PF13377">
    <property type="entry name" value="Peripla_BP_3"/>
    <property type="match status" value="1"/>
</dbReference>
<dbReference type="PANTHER" id="PTHR30146:SF109">
    <property type="entry name" value="HTH-TYPE TRANSCRIPTIONAL REGULATOR GALS"/>
    <property type="match status" value="1"/>
</dbReference>
<dbReference type="Pfam" id="PF00356">
    <property type="entry name" value="LacI"/>
    <property type="match status" value="1"/>
</dbReference>
<feature type="region of interest" description="Disordered" evidence="4">
    <location>
        <begin position="1"/>
        <end position="22"/>
    </location>
</feature>
<dbReference type="EMBL" id="SZZH01000008">
    <property type="protein sequence ID" value="TKV56188.1"/>
    <property type="molecule type" value="Genomic_DNA"/>
</dbReference>
<dbReference type="InterPro" id="IPR046335">
    <property type="entry name" value="LacI/GalR-like_sensor"/>
</dbReference>
<dbReference type="InterPro" id="IPR010982">
    <property type="entry name" value="Lambda_DNA-bd_dom_sf"/>
</dbReference>
<protein>
    <submittedName>
        <fullName evidence="6">LacI family transcriptional regulator</fullName>
    </submittedName>
</protein>
<keyword evidence="3" id="KW-0804">Transcription</keyword>
<dbReference type="InterPro" id="IPR028082">
    <property type="entry name" value="Peripla_BP_I"/>
</dbReference>
<keyword evidence="2" id="KW-0238">DNA-binding</keyword>
<dbReference type="GO" id="GO:0003700">
    <property type="term" value="F:DNA-binding transcription factor activity"/>
    <property type="evidence" value="ECO:0007669"/>
    <property type="project" value="TreeGrafter"/>
</dbReference>
<dbReference type="CDD" id="cd01392">
    <property type="entry name" value="HTH_LacI"/>
    <property type="match status" value="1"/>
</dbReference>